<accession>A0A8T0UG31</accession>
<proteinExistence type="predicted"/>
<dbReference type="Proteomes" id="UP000823388">
    <property type="component" value="Chromosome 3N"/>
</dbReference>
<name>A0A8T0UG31_PANVG</name>
<gene>
    <name evidence="2" type="ORF">PVAP13_3NG192389</name>
</gene>
<comment type="caution">
    <text evidence="2">The sequence shown here is derived from an EMBL/GenBank/DDBJ whole genome shotgun (WGS) entry which is preliminary data.</text>
</comment>
<dbReference type="AlphaFoldDB" id="A0A8T0UG31"/>
<feature type="region of interest" description="Disordered" evidence="1">
    <location>
        <begin position="70"/>
        <end position="142"/>
    </location>
</feature>
<evidence type="ECO:0000313" key="3">
    <source>
        <dbReference type="Proteomes" id="UP000823388"/>
    </source>
</evidence>
<feature type="compositionally biased region" description="Low complexity" evidence="1">
    <location>
        <begin position="70"/>
        <end position="79"/>
    </location>
</feature>
<dbReference type="EMBL" id="CM029042">
    <property type="protein sequence ID" value="KAG2621018.1"/>
    <property type="molecule type" value="Genomic_DNA"/>
</dbReference>
<feature type="compositionally biased region" description="Basic and acidic residues" evidence="1">
    <location>
        <begin position="39"/>
        <end position="53"/>
    </location>
</feature>
<feature type="region of interest" description="Disordered" evidence="1">
    <location>
        <begin position="179"/>
        <end position="204"/>
    </location>
</feature>
<reference evidence="2" key="1">
    <citation type="submission" date="2020-05" db="EMBL/GenBank/DDBJ databases">
        <title>WGS assembly of Panicum virgatum.</title>
        <authorList>
            <person name="Lovell J.T."/>
            <person name="Jenkins J."/>
            <person name="Shu S."/>
            <person name="Juenger T.E."/>
            <person name="Schmutz J."/>
        </authorList>
    </citation>
    <scope>NUCLEOTIDE SEQUENCE</scope>
    <source>
        <strain evidence="2">AP13</strain>
    </source>
</reference>
<feature type="region of interest" description="Disordered" evidence="1">
    <location>
        <begin position="240"/>
        <end position="267"/>
    </location>
</feature>
<organism evidence="2 3">
    <name type="scientific">Panicum virgatum</name>
    <name type="common">Blackwell switchgrass</name>
    <dbReference type="NCBI Taxonomy" id="38727"/>
    <lineage>
        <taxon>Eukaryota</taxon>
        <taxon>Viridiplantae</taxon>
        <taxon>Streptophyta</taxon>
        <taxon>Embryophyta</taxon>
        <taxon>Tracheophyta</taxon>
        <taxon>Spermatophyta</taxon>
        <taxon>Magnoliopsida</taxon>
        <taxon>Liliopsida</taxon>
        <taxon>Poales</taxon>
        <taxon>Poaceae</taxon>
        <taxon>PACMAD clade</taxon>
        <taxon>Panicoideae</taxon>
        <taxon>Panicodae</taxon>
        <taxon>Paniceae</taxon>
        <taxon>Panicinae</taxon>
        <taxon>Panicum</taxon>
        <taxon>Panicum sect. Hiantes</taxon>
    </lineage>
</organism>
<evidence type="ECO:0000256" key="1">
    <source>
        <dbReference type="SAM" id="MobiDB-lite"/>
    </source>
</evidence>
<keyword evidence="3" id="KW-1185">Reference proteome</keyword>
<sequence>MKTCHSRPFHAVLDPEPIHTSRVQESIRPGSGATRGKRRPDGATRGEAGSWRREATASWWRLGGAPAASFSSSAFSPPAETLAPPSLGRRIWRVESRDSHGTSSRHVTPARPYPQSAAPTHAPPSSTPSAICAPPRRRPQIRSRTWRWSRTAGPARYPLRPRTPTALTECRAHGWASWRSSAPRCGATPGGTPSPRAPSPRSSPVLALSFAASPAPSGRGRGLSTLVSVAFPCRVAALATGSGSGGASQAQRVLSPDDLGPALEPSSSCVKVVVA</sequence>
<evidence type="ECO:0000313" key="2">
    <source>
        <dbReference type="EMBL" id="KAG2621018.1"/>
    </source>
</evidence>
<feature type="compositionally biased region" description="Low complexity" evidence="1">
    <location>
        <begin position="190"/>
        <end position="204"/>
    </location>
</feature>
<feature type="region of interest" description="Disordered" evidence="1">
    <location>
        <begin position="1"/>
        <end position="53"/>
    </location>
</feature>
<protein>
    <submittedName>
        <fullName evidence="2">Uncharacterized protein</fullName>
    </submittedName>
</protein>